<dbReference type="CDD" id="cd07344">
    <property type="entry name" value="M48_yhfN_like"/>
    <property type="match status" value="1"/>
</dbReference>
<organism evidence="2 3">
    <name type="scientific">Methanogenium organophilum</name>
    <dbReference type="NCBI Taxonomy" id="2199"/>
    <lineage>
        <taxon>Archaea</taxon>
        <taxon>Methanobacteriati</taxon>
        <taxon>Methanobacteriota</taxon>
        <taxon>Stenosarchaea group</taxon>
        <taxon>Methanomicrobia</taxon>
        <taxon>Methanomicrobiales</taxon>
        <taxon>Methanomicrobiaceae</taxon>
        <taxon>Methanogenium</taxon>
    </lineage>
</organism>
<name>A0A9X9S5Z8_METOG</name>
<dbReference type="GeneID" id="76834519"/>
<dbReference type="PANTHER" id="PTHR30399:SF1">
    <property type="entry name" value="UTP PYROPHOSPHATASE"/>
    <property type="match status" value="1"/>
</dbReference>
<dbReference type="AlphaFoldDB" id="A0A9X9S5Z8"/>
<dbReference type="Gene3D" id="3.30.2010.10">
    <property type="entry name" value="Metalloproteases ('zincins'), catalytic domain"/>
    <property type="match status" value="1"/>
</dbReference>
<keyword evidence="2" id="KW-0645">Protease</keyword>
<evidence type="ECO:0000259" key="1">
    <source>
        <dbReference type="Pfam" id="PF01863"/>
    </source>
</evidence>
<protein>
    <submittedName>
        <fullName evidence="2">SprT family zinc-dependent metalloprotease</fullName>
    </submittedName>
</protein>
<feature type="domain" description="YgjP-like metallopeptidase" evidence="1">
    <location>
        <begin position="23"/>
        <end position="228"/>
    </location>
</feature>
<accession>A0A9X9S5Z8</accession>
<keyword evidence="2" id="KW-0482">Metalloprotease</keyword>
<sequence>MHQISIGELTVDVVRKDIKNLHLAVYPPEGRVRVAAPLRIDDEAVRLAVISKLPWIKRQQKKFQTQERQTAREYVYHESHYYFGQRYLLNIIEQKGPSHVEVHNKTSINLYIPIGSNKSRREQVLQEWYRRELKAQIPPLIKKWEEIIGVTVDNWGVKKMKTKWGSCNVEARRIWLNLELAKKSIECLEYIIVHEMVHLLERKHNDHFRELMDQFMPQWRLYRDELNHAPLGHENWSY</sequence>
<gene>
    <name evidence="2" type="ORF">OU421_05415</name>
</gene>
<dbReference type="EMBL" id="CP113361">
    <property type="protein sequence ID" value="WAI02311.1"/>
    <property type="molecule type" value="Genomic_DNA"/>
</dbReference>
<evidence type="ECO:0000313" key="3">
    <source>
        <dbReference type="Proteomes" id="UP001163096"/>
    </source>
</evidence>
<proteinExistence type="predicted"/>
<dbReference type="GO" id="GO:0008237">
    <property type="term" value="F:metallopeptidase activity"/>
    <property type="evidence" value="ECO:0007669"/>
    <property type="project" value="UniProtKB-KW"/>
</dbReference>
<dbReference type="Proteomes" id="UP001163096">
    <property type="component" value="Chromosome"/>
</dbReference>
<keyword evidence="2" id="KW-0378">Hydrolase</keyword>
<dbReference type="PANTHER" id="PTHR30399">
    <property type="entry name" value="UNCHARACTERIZED PROTEIN YGJP"/>
    <property type="match status" value="1"/>
</dbReference>
<evidence type="ECO:0000313" key="2">
    <source>
        <dbReference type="EMBL" id="WAI02311.1"/>
    </source>
</evidence>
<reference evidence="2" key="1">
    <citation type="submission" date="2022-11" db="EMBL/GenBank/DDBJ databases">
        <title>Complete genome sequence of Methanogenium organophilum DSM 3596.</title>
        <authorList>
            <person name="Chen S.-C."/>
            <person name="Lai S.-J."/>
            <person name="You Y.-T."/>
        </authorList>
    </citation>
    <scope>NUCLEOTIDE SEQUENCE</scope>
    <source>
        <strain evidence="2">DSM 3596</strain>
    </source>
</reference>
<dbReference type="InterPro" id="IPR053136">
    <property type="entry name" value="UTP_pyrophosphatase-like"/>
</dbReference>
<keyword evidence="3" id="KW-1185">Reference proteome</keyword>
<dbReference type="RefSeq" id="WP_268187589.1">
    <property type="nucleotide sequence ID" value="NZ_CP113361.1"/>
</dbReference>
<dbReference type="KEGG" id="mou:OU421_05415"/>
<dbReference type="Pfam" id="PF01863">
    <property type="entry name" value="YgjP-like"/>
    <property type="match status" value="1"/>
</dbReference>
<dbReference type="InterPro" id="IPR002725">
    <property type="entry name" value="YgjP-like_metallopeptidase"/>
</dbReference>